<name>A0A923HU67_9FIRM</name>
<dbReference type="SUPFAM" id="SSF81301">
    <property type="entry name" value="Nucleotidyltransferase"/>
    <property type="match status" value="1"/>
</dbReference>
<dbReference type="Gene3D" id="1.10.287.860">
    <property type="entry name" value="Nucleotidyltransferase"/>
    <property type="match status" value="1"/>
</dbReference>
<dbReference type="Pfam" id="PF04607">
    <property type="entry name" value="RelA_SpoT"/>
    <property type="match status" value="1"/>
</dbReference>
<dbReference type="Gene3D" id="3.30.460.10">
    <property type="entry name" value="Beta Polymerase, domain 2"/>
    <property type="match status" value="1"/>
</dbReference>
<feature type="domain" description="RelA/SpoT" evidence="2">
    <location>
        <begin position="62"/>
        <end position="185"/>
    </location>
</feature>
<evidence type="ECO:0000313" key="4">
    <source>
        <dbReference type="Proteomes" id="UP000616595"/>
    </source>
</evidence>
<sequence>MQINSKDISYPDNLEINENLEEFVLQQQIYRAAIKEIKTKLEILDEEFQVKYDHNPIHHMEYRLKAPKSIAEKMKKKGLELNADSIRKNLTDIAGVRVICNYLDDINRITNLLLRQDDISLVRKRDYISNPKENGYRSLHLIVLVPVFLAEKTESVPVEIQIRTIAMDFWASLEHQLKYKSHSEISEALRERLKSCAESITHLDMEMQTIYKEIKSEICLFE</sequence>
<dbReference type="EMBL" id="WJBD01000009">
    <property type="protein sequence ID" value="MBC3888391.1"/>
    <property type="molecule type" value="Genomic_DNA"/>
</dbReference>
<dbReference type="CDD" id="cd05399">
    <property type="entry name" value="NT_Rel-Spo_like"/>
    <property type="match status" value="1"/>
</dbReference>
<dbReference type="OrthoDB" id="9789634at2"/>
<protein>
    <submittedName>
        <fullName evidence="3">GTP pyrophosphokinase family protein</fullName>
    </submittedName>
</protein>
<proteinExistence type="predicted"/>
<accession>A0A923HU67</accession>
<keyword evidence="4" id="KW-1185">Reference proteome</keyword>
<dbReference type="InterPro" id="IPR052366">
    <property type="entry name" value="GTP_Pyrophosphokinase"/>
</dbReference>
<gene>
    <name evidence="3" type="ORF">GH810_08720</name>
</gene>
<dbReference type="RefSeq" id="WP_148567856.1">
    <property type="nucleotide sequence ID" value="NZ_RXYA01000013.1"/>
</dbReference>
<organism evidence="3 4">
    <name type="scientific">Acetobacterium paludosum</name>
    <dbReference type="NCBI Taxonomy" id="52693"/>
    <lineage>
        <taxon>Bacteria</taxon>
        <taxon>Bacillati</taxon>
        <taxon>Bacillota</taxon>
        <taxon>Clostridia</taxon>
        <taxon>Eubacteriales</taxon>
        <taxon>Eubacteriaceae</taxon>
        <taxon>Acetobacterium</taxon>
    </lineage>
</organism>
<comment type="pathway">
    <text evidence="1">Purine metabolism; ppGpp biosynthesis; ppGpp from GTP: step 1/2.</text>
</comment>
<dbReference type="AlphaFoldDB" id="A0A923HU67"/>
<comment type="caution">
    <text evidence="3">The sequence shown here is derived from an EMBL/GenBank/DDBJ whole genome shotgun (WGS) entry which is preliminary data.</text>
</comment>
<dbReference type="PANTHER" id="PTHR47837">
    <property type="entry name" value="GTP PYROPHOSPHOKINASE YJBM"/>
    <property type="match status" value="1"/>
</dbReference>
<reference evidence="3" key="1">
    <citation type="submission" date="2019-10" db="EMBL/GenBank/DDBJ databases">
        <authorList>
            <person name="Ross D.E."/>
            <person name="Gulliver D."/>
        </authorList>
    </citation>
    <scope>NUCLEOTIDE SEQUENCE</scope>
    <source>
        <strain evidence="3">DER-2019</strain>
    </source>
</reference>
<evidence type="ECO:0000313" key="3">
    <source>
        <dbReference type="EMBL" id="MBC3888391.1"/>
    </source>
</evidence>
<reference evidence="3" key="2">
    <citation type="submission" date="2020-10" db="EMBL/GenBank/DDBJ databases">
        <title>Comparative genomics of the Acetobacterium genus.</title>
        <authorList>
            <person name="Marshall C."/>
            <person name="May H."/>
            <person name="Norman S."/>
        </authorList>
    </citation>
    <scope>NUCLEOTIDE SEQUENCE</scope>
    <source>
        <strain evidence="3">DER-2019</strain>
    </source>
</reference>
<dbReference type="SMART" id="SM00954">
    <property type="entry name" value="RelA_SpoT"/>
    <property type="match status" value="1"/>
</dbReference>
<dbReference type="PANTHER" id="PTHR47837:SF2">
    <property type="entry name" value="GTP PYROPHOSPHOKINASE YWAC"/>
    <property type="match status" value="1"/>
</dbReference>
<dbReference type="InterPro" id="IPR007685">
    <property type="entry name" value="RelA_SpoT"/>
</dbReference>
<dbReference type="Proteomes" id="UP000616595">
    <property type="component" value="Unassembled WGS sequence"/>
</dbReference>
<evidence type="ECO:0000259" key="2">
    <source>
        <dbReference type="SMART" id="SM00954"/>
    </source>
</evidence>
<evidence type="ECO:0000256" key="1">
    <source>
        <dbReference type="ARBA" id="ARBA00004976"/>
    </source>
</evidence>
<dbReference type="GO" id="GO:0015969">
    <property type="term" value="P:guanosine tetraphosphate metabolic process"/>
    <property type="evidence" value="ECO:0007669"/>
    <property type="project" value="InterPro"/>
</dbReference>
<dbReference type="InterPro" id="IPR043519">
    <property type="entry name" value="NT_sf"/>
</dbReference>